<dbReference type="InterPro" id="IPR036291">
    <property type="entry name" value="NAD(P)-bd_dom_sf"/>
</dbReference>
<evidence type="ECO:0000256" key="1">
    <source>
        <dbReference type="ARBA" id="ARBA00006484"/>
    </source>
</evidence>
<dbReference type="Pfam" id="PF13561">
    <property type="entry name" value="adh_short_C2"/>
    <property type="match status" value="1"/>
</dbReference>
<organism evidence="3 4">
    <name type="scientific">Novosphingobium aquae</name>
    <dbReference type="NCBI Taxonomy" id="3133435"/>
    <lineage>
        <taxon>Bacteria</taxon>
        <taxon>Pseudomonadati</taxon>
        <taxon>Pseudomonadota</taxon>
        <taxon>Alphaproteobacteria</taxon>
        <taxon>Sphingomonadales</taxon>
        <taxon>Sphingomonadaceae</taxon>
        <taxon>Novosphingobium</taxon>
    </lineage>
</organism>
<dbReference type="Gene3D" id="3.40.50.720">
    <property type="entry name" value="NAD(P)-binding Rossmann-like Domain"/>
    <property type="match status" value="1"/>
</dbReference>
<dbReference type="PROSITE" id="PS00061">
    <property type="entry name" value="ADH_SHORT"/>
    <property type="match status" value="1"/>
</dbReference>
<dbReference type="GO" id="GO:0047936">
    <property type="term" value="F:glucose 1-dehydrogenase [NAD(P)+] activity"/>
    <property type="evidence" value="ECO:0007669"/>
    <property type="project" value="UniProtKB-EC"/>
</dbReference>
<accession>A0ABU8SC00</accession>
<dbReference type="SUPFAM" id="SSF51735">
    <property type="entry name" value="NAD(P)-binding Rossmann-fold domains"/>
    <property type="match status" value="1"/>
</dbReference>
<name>A0ABU8SC00_9SPHN</name>
<dbReference type="InterPro" id="IPR002347">
    <property type="entry name" value="SDR_fam"/>
</dbReference>
<dbReference type="PANTHER" id="PTHR24321:SF8">
    <property type="entry name" value="ESTRADIOL 17-BETA-DEHYDROGENASE 8-RELATED"/>
    <property type="match status" value="1"/>
</dbReference>
<comment type="similarity">
    <text evidence="1">Belongs to the short-chain dehydrogenases/reductases (SDR) family.</text>
</comment>
<dbReference type="Proteomes" id="UP001379235">
    <property type="component" value="Unassembled WGS sequence"/>
</dbReference>
<protein>
    <submittedName>
        <fullName evidence="3">Glucose 1-dehydrogenase</fullName>
        <ecNumber evidence="3">1.1.1.47</ecNumber>
    </submittedName>
</protein>
<keyword evidence="2 3" id="KW-0560">Oxidoreductase</keyword>
<dbReference type="NCBIfam" id="NF005559">
    <property type="entry name" value="PRK07231.1"/>
    <property type="match status" value="1"/>
</dbReference>
<evidence type="ECO:0000313" key="4">
    <source>
        <dbReference type="Proteomes" id="UP001379235"/>
    </source>
</evidence>
<comment type="caution">
    <text evidence="3">The sequence shown here is derived from an EMBL/GenBank/DDBJ whole genome shotgun (WGS) entry which is preliminary data.</text>
</comment>
<sequence length="255" mass="26532">MKKMLDGKVILVTGGGGGIGSATCAVLAEHGARLVVSDIKQTAGEAVAKSVCKAGGEAIYLEADLESEAAIEQLVAETLAHYGRLDGAFNNAGVEQSNIPLTELGLEQWERALRIDLTAVFLCIKHQAPAMLRSGGGAIVNTASGLAQIAIANAAEYVSAKHGVVGLTRAAAVELGGQNIRVNSVLPGIVETDLISRLAEQPEFKAFLGRSKDRHLMGRFPAPREIGEAVAWLLSDHASFINGAAVPVDGGYLVN</sequence>
<dbReference type="InterPro" id="IPR020904">
    <property type="entry name" value="Sc_DH/Rdtase_CS"/>
</dbReference>
<dbReference type="RefSeq" id="WP_339968789.1">
    <property type="nucleotide sequence ID" value="NZ_JBBHJY010000009.1"/>
</dbReference>
<dbReference type="PRINTS" id="PR00080">
    <property type="entry name" value="SDRFAMILY"/>
</dbReference>
<dbReference type="PANTHER" id="PTHR24321">
    <property type="entry name" value="DEHYDROGENASES, SHORT CHAIN"/>
    <property type="match status" value="1"/>
</dbReference>
<dbReference type="PRINTS" id="PR00081">
    <property type="entry name" value="GDHRDH"/>
</dbReference>
<dbReference type="EMBL" id="JBBHJY010000009">
    <property type="protein sequence ID" value="MEJ6011486.1"/>
    <property type="molecule type" value="Genomic_DNA"/>
</dbReference>
<reference evidence="3 4" key="1">
    <citation type="submission" date="2024-03" db="EMBL/GenBank/DDBJ databases">
        <authorList>
            <person name="Jo J.-H."/>
        </authorList>
    </citation>
    <scope>NUCLEOTIDE SEQUENCE [LARGE SCALE GENOMIC DNA]</scope>
    <source>
        <strain evidence="3 4">AS3R-12</strain>
    </source>
</reference>
<gene>
    <name evidence="3" type="ORF">WG900_16350</name>
</gene>
<evidence type="ECO:0000256" key="2">
    <source>
        <dbReference type="ARBA" id="ARBA00023002"/>
    </source>
</evidence>
<evidence type="ECO:0000313" key="3">
    <source>
        <dbReference type="EMBL" id="MEJ6011486.1"/>
    </source>
</evidence>
<keyword evidence="4" id="KW-1185">Reference proteome</keyword>
<dbReference type="EC" id="1.1.1.47" evidence="3"/>
<proteinExistence type="inferred from homology"/>
<dbReference type="CDD" id="cd05233">
    <property type="entry name" value="SDR_c"/>
    <property type="match status" value="1"/>
</dbReference>